<evidence type="ECO:0008006" key="3">
    <source>
        <dbReference type="Google" id="ProtNLM"/>
    </source>
</evidence>
<evidence type="ECO:0000313" key="2">
    <source>
        <dbReference type="Proteomes" id="UP001204142"/>
    </source>
</evidence>
<reference evidence="1 2" key="1">
    <citation type="submission" date="2022-07" db="EMBL/GenBank/DDBJ databases">
        <authorList>
            <person name="Xamxidin M."/>
            <person name="Wu M."/>
        </authorList>
    </citation>
    <scope>NUCLEOTIDE SEQUENCE [LARGE SCALE GENOMIC DNA]</scope>
    <source>
        <strain evidence="1 2">NBRC 111650</strain>
    </source>
</reference>
<dbReference type="Proteomes" id="UP001204142">
    <property type="component" value="Unassembled WGS sequence"/>
</dbReference>
<gene>
    <name evidence="1" type="ORF">NQT62_15220</name>
</gene>
<dbReference type="RefSeq" id="WP_256765603.1">
    <property type="nucleotide sequence ID" value="NZ_JANIGO010000007.1"/>
</dbReference>
<name>A0ABT1WJU4_9BURK</name>
<proteinExistence type="predicted"/>
<dbReference type="EMBL" id="JANIGO010000007">
    <property type="protein sequence ID" value="MCQ8897791.1"/>
    <property type="molecule type" value="Genomic_DNA"/>
</dbReference>
<comment type="caution">
    <text evidence="1">The sequence shown here is derived from an EMBL/GenBank/DDBJ whole genome shotgun (WGS) entry which is preliminary data.</text>
</comment>
<sequence length="138" mass="15278">MFNIEKAVSTLISLASATPQSKCALHIRLALDAGGVMIRPTIGQAKLFNPILERYGFKNIRLTKGVLIDNQDCRRYKPELGDIAVIPNVPGGRSEGHIAMFTGEFWYSDFKQIDMWGGALYRQVSPDVAIFKYAGDPS</sequence>
<protein>
    <recommendedName>
        <fullName evidence="3">Cytoplasmic protein</fullName>
    </recommendedName>
</protein>
<evidence type="ECO:0000313" key="1">
    <source>
        <dbReference type="EMBL" id="MCQ8897791.1"/>
    </source>
</evidence>
<accession>A0ABT1WJU4</accession>
<dbReference type="Gene3D" id="3.90.1720.10">
    <property type="entry name" value="endopeptidase domain like (from Nostoc punctiforme)"/>
    <property type="match status" value="1"/>
</dbReference>
<organism evidence="1 2">
    <name type="scientific">Limnobacter humi</name>
    <dbReference type="NCBI Taxonomy" id="1778671"/>
    <lineage>
        <taxon>Bacteria</taxon>
        <taxon>Pseudomonadati</taxon>
        <taxon>Pseudomonadota</taxon>
        <taxon>Betaproteobacteria</taxon>
        <taxon>Burkholderiales</taxon>
        <taxon>Burkholderiaceae</taxon>
        <taxon>Limnobacter</taxon>
    </lineage>
</organism>
<keyword evidence="2" id="KW-1185">Reference proteome</keyword>